<dbReference type="Proteomes" id="UP000318801">
    <property type="component" value="Unassembled WGS sequence"/>
</dbReference>
<dbReference type="RefSeq" id="WP_141147058.1">
    <property type="nucleotide sequence ID" value="NZ_VHLG01000001.1"/>
</dbReference>
<keyword evidence="2" id="KW-1185">Reference proteome</keyword>
<dbReference type="EMBL" id="VHLG01000001">
    <property type="protein sequence ID" value="TPW33123.1"/>
    <property type="molecule type" value="Genomic_DNA"/>
</dbReference>
<organism evidence="1 2">
    <name type="scientific">Martelella alba</name>
    <dbReference type="NCBI Taxonomy" id="2590451"/>
    <lineage>
        <taxon>Bacteria</taxon>
        <taxon>Pseudomonadati</taxon>
        <taxon>Pseudomonadota</taxon>
        <taxon>Alphaproteobacteria</taxon>
        <taxon>Hyphomicrobiales</taxon>
        <taxon>Aurantimonadaceae</taxon>
        <taxon>Martelella</taxon>
    </lineage>
</organism>
<dbReference type="OrthoDB" id="7873712at2"/>
<name>A0A506UIN0_9HYPH</name>
<proteinExistence type="predicted"/>
<comment type="caution">
    <text evidence="1">The sequence shown here is derived from an EMBL/GenBank/DDBJ whole genome shotgun (WGS) entry which is preliminary data.</text>
</comment>
<evidence type="ECO:0000313" key="2">
    <source>
        <dbReference type="Proteomes" id="UP000318801"/>
    </source>
</evidence>
<sequence>MTIFRYLALLAWIAVPLAAWGVYASKGLPHVIVEYTFLDNGHPYDLAVERHYLTCTFWGPYGTFHVDAEQGKCAWVRFFRQRRAGK</sequence>
<accession>A0A506UIN0</accession>
<evidence type="ECO:0000313" key="1">
    <source>
        <dbReference type="EMBL" id="TPW33123.1"/>
    </source>
</evidence>
<dbReference type="AlphaFoldDB" id="A0A506UIN0"/>
<gene>
    <name evidence="1" type="ORF">FJU08_00715</name>
</gene>
<reference evidence="1 2" key="1">
    <citation type="submission" date="2019-06" db="EMBL/GenBank/DDBJ databases">
        <authorList>
            <person name="Li M."/>
        </authorList>
    </citation>
    <scope>NUCLEOTIDE SEQUENCE [LARGE SCALE GENOMIC DNA]</scope>
    <source>
        <strain evidence="1 2">BGMRC2036</strain>
    </source>
</reference>
<protein>
    <submittedName>
        <fullName evidence="1">Uncharacterized protein</fullName>
    </submittedName>
</protein>